<dbReference type="SUPFAM" id="SSF52540">
    <property type="entry name" value="P-loop containing nucleoside triphosphate hydrolases"/>
    <property type="match status" value="1"/>
</dbReference>
<name>A0AAU8PVY7_DESK7</name>
<evidence type="ECO:0000313" key="6">
    <source>
        <dbReference type="Proteomes" id="UP000009229"/>
    </source>
</evidence>
<evidence type="ECO:0000256" key="3">
    <source>
        <dbReference type="ARBA" id="ARBA00022840"/>
    </source>
</evidence>
<dbReference type="InterPro" id="IPR003439">
    <property type="entry name" value="ABC_transporter-like_ATP-bd"/>
</dbReference>
<keyword evidence="5" id="KW-0378">Hydrolase</keyword>
<evidence type="ECO:0000313" key="5">
    <source>
        <dbReference type="EMBL" id="AEG13763.1"/>
    </source>
</evidence>
<dbReference type="Proteomes" id="UP000009229">
    <property type="component" value="Chromosome"/>
</dbReference>
<dbReference type="InterPro" id="IPR027417">
    <property type="entry name" value="P-loop_NTPase"/>
</dbReference>
<evidence type="ECO:0000259" key="4">
    <source>
        <dbReference type="PROSITE" id="PS50893"/>
    </source>
</evidence>
<proteinExistence type="predicted"/>
<dbReference type="PANTHER" id="PTHR42734">
    <property type="entry name" value="METAL TRANSPORT SYSTEM ATP-BINDING PROTEIN TM_0124-RELATED"/>
    <property type="match status" value="1"/>
</dbReference>
<keyword evidence="6" id="KW-1185">Reference proteome</keyword>
<dbReference type="EC" id="3.6.3.28" evidence="5"/>
<dbReference type="GO" id="GO:0005524">
    <property type="term" value="F:ATP binding"/>
    <property type="evidence" value="ECO:0007669"/>
    <property type="project" value="UniProtKB-KW"/>
</dbReference>
<reference evidence="6" key="1">
    <citation type="submission" date="2011-05" db="EMBL/GenBank/DDBJ databases">
        <title>Complete sequence of Desulfotomaculum kuznetsovii DSM 6115.</title>
        <authorList>
            <person name="Lucas S."/>
            <person name="Han J."/>
            <person name="Lapidus A."/>
            <person name="Cheng J.-F."/>
            <person name="Goodwin L."/>
            <person name="Pitluck S."/>
            <person name="Peters L."/>
            <person name="Mikhailova N."/>
            <person name="Lu M."/>
            <person name="Saunders E."/>
            <person name="Han C."/>
            <person name="Tapia R."/>
            <person name="Land M."/>
            <person name="Hauser L."/>
            <person name="Kyrpides N."/>
            <person name="Ivanova N."/>
            <person name="Pagani I."/>
            <person name="Nazina T."/>
            <person name="Ivanova A."/>
            <person name="Parshina S."/>
            <person name="Kuever J."/>
            <person name="Muyzer G."/>
            <person name="Plugge C."/>
            <person name="Stams A."/>
            <person name="Woyke T."/>
        </authorList>
    </citation>
    <scope>NUCLEOTIDE SEQUENCE [LARGE SCALE GENOMIC DNA]</scope>
    <source>
        <strain evidence="6">DSM 6115 / VKM B-1805 / 17</strain>
    </source>
</reference>
<evidence type="ECO:0000256" key="1">
    <source>
        <dbReference type="ARBA" id="ARBA00022448"/>
    </source>
</evidence>
<accession>A0AAU8PVY7</accession>
<keyword evidence="1" id="KW-0813">Transport</keyword>
<dbReference type="EMBL" id="CP002770">
    <property type="protein sequence ID" value="AEG13763.1"/>
    <property type="molecule type" value="Genomic_DNA"/>
</dbReference>
<dbReference type="KEGG" id="dku:Desku_0115"/>
<dbReference type="InterPro" id="IPR050153">
    <property type="entry name" value="Metal_Ion_Import_ABC"/>
</dbReference>
<feature type="domain" description="ABC transporter" evidence="4">
    <location>
        <begin position="4"/>
        <end position="237"/>
    </location>
</feature>
<dbReference type="Gene3D" id="3.40.50.300">
    <property type="entry name" value="P-loop containing nucleotide triphosphate hydrolases"/>
    <property type="match status" value="1"/>
</dbReference>
<gene>
    <name evidence="5" type="ordered locus">Desku_0115</name>
</gene>
<dbReference type="PANTHER" id="PTHR42734:SF21">
    <property type="entry name" value="IRON ABC TRANSPORTER, ATP-BINDING PROTEIN"/>
    <property type="match status" value="1"/>
</dbReference>
<sequence>MVRLEIKNLKFSYNSKPVLKNISMEVSPGKVTAVIGPNAAGKSTLLKCIAGILKPEGSILLDGKEINNFKRENLTRAVSYLSQESSTRAVLTVFEGVLLGRIHSLSWRVSDEDLKAAWNILRSMDIHKLAKRYLNELSGGQRQMVSIAQALVREPKVLLLDEPTSNLDLQHQLEILELIRGLTIERKISTLIVLHHLNLAARYADELVILNNGEVYASGKPSVLTPETLRSIYGVNARVTLDDHGIPQITPISSVRSKHLA</sequence>
<dbReference type="PROSITE" id="PS50893">
    <property type="entry name" value="ABC_TRANSPORTER_2"/>
    <property type="match status" value="1"/>
</dbReference>
<dbReference type="FunFam" id="3.40.50.300:FF:000134">
    <property type="entry name" value="Iron-enterobactin ABC transporter ATP-binding protein"/>
    <property type="match status" value="1"/>
</dbReference>
<dbReference type="InterPro" id="IPR017871">
    <property type="entry name" value="ABC_transporter-like_CS"/>
</dbReference>
<keyword evidence="3" id="KW-0067">ATP-binding</keyword>
<protein>
    <submittedName>
        <fullName evidence="5">Phosphonate-transporting ATPase</fullName>
        <ecNumber evidence="5">3.6.3.28</ecNumber>
    </submittedName>
</protein>
<dbReference type="AlphaFoldDB" id="A0AAU8PVY7"/>
<dbReference type="CDD" id="cd03214">
    <property type="entry name" value="ABC_Iron-Siderophores_B12_Hemin"/>
    <property type="match status" value="1"/>
</dbReference>
<dbReference type="PROSITE" id="PS00211">
    <property type="entry name" value="ABC_TRANSPORTER_1"/>
    <property type="match status" value="1"/>
</dbReference>
<dbReference type="GO" id="GO:0016887">
    <property type="term" value="F:ATP hydrolysis activity"/>
    <property type="evidence" value="ECO:0007669"/>
    <property type="project" value="InterPro"/>
</dbReference>
<evidence type="ECO:0000256" key="2">
    <source>
        <dbReference type="ARBA" id="ARBA00022741"/>
    </source>
</evidence>
<keyword evidence="2" id="KW-0547">Nucleotide-binding</keyword>
<dbReference type="InterPro" id="IPR003593">
    <property type="entry name" value="AAA+_ATPase"/>
</dbReference>
<organism evidence="5 6">
    <name type="scientific">Desulfofundulus kuznetsovii (strain DSM 6115 / VKM B-1805 / 17)</name>
    <name type="common">Desulfotomaculum kuznetsovii</name>
    <dbReference type="NCBI Taxonomy" id="760568"/>
    <lineage>
        <taxon>Bacteria</taxon>
        <taxon>Bacillati</taxon>
        <taxon>Bacillota</taxon>
        <taxon>Clostridia</taxon>
        <taxon>Eubacteriales</taxon>
        <taxon>Peptococcaceae</taxon>
        <taxon>Desulfofundulus</taxon>
    </lineage>
</organism>
<dbReference type="SMART" id="SM00382">
    <property type="entry name" value="AAA"/>
    <property type="match status" value="1"/>
</dbReference>
<dbReference type="Pfam" id="PF00005">
    <property type="entry name" value="ABC_tran"/>
    <property type="match status" value="1"/>
</dbReference>